<gene>
    <name evidence="2" type="ORF">ACFQ1S_03010</name>
</gene>
<evidence type="ECO:0000313" key="3">
    <source>
        <dbReference type="Proteomes" id="UP001597045"/>
    </source>
</evidence>
<comment type="caution">
    <text evidence="2">The sequence shown here is derived from an EMBL/GenBank/DDBJ whole genome shotgun (WGS) entry which is preliminary data.</text>
</comment>
<dbReference type="Proteomes" id="UP001597045">
    <property type="component" value="Unassembled WGS sequence"/>
</dbReference>
<dbReference type="NCBIfam" id="TIGR03930">
    <property type="entry name" value="WXG100_ESAT6"/>
    <property type="match status" value="1"/>
</dbReference>
<dbReference type="EMBL" id="JBHTIS010000093">
    <property type="protein sequence ID" value="MFD1044636.1"/>
    <property type="molecule type" value="Genomic_DNA"/>
</dbReference>
<proteinExistence type="inferred from homology"/>
<dbReference type="Gene3D" id="1.10.287.1060">
    <property type="entry name" value="ESAT-6-like"/>
    <property type="match status" value="1"/>
</dbReference>
<sequence>MGRIVADFAGLVAAEEAIQRTGAQMEEELAGLRARIAPLCESLWTGEAAEAYKRVQDEWDTSAEEIREVLAGLHRIVRTARGNYSAALRANLSMWRGR</sequence>
<dbReference type="InterPro" id="IPR010310">
    <property type="entry name" value="T7SS_ESAT-6-like"/>
</dbReference>
<accession>A0ABW3M3S3</accession>
<dbReference type="InterPro" id="IPR036689">
    <property type="entry name" value="ESAT-6-like_sf"/>
</dbReference>
<dbReference type="Pfam" id="PF06013">
    <property type="entry name" value="WXG100"/>
    <property type="match status" value="1"/>
</dbReference>
<name>A0ABW3M3S3_9PSEU</name>
<protein>
    <recommendedName>
        <fullName evidence="1">ESAT-6-like protein</fullName>
    </recommendedName>
</protein>
<organism evidence="2 3">
    <name type="scientific">Kibdelosporangium lantanae</name>
    <dbReference type="NCBI Taxonomy" id="1497396"/>
    <lineage>
        <taxon>Bacteria</taxon>
        <taxon>Bacillati</taxon>
        <taxon>Actinomycetota</taxon>
        <taxon>Actinomycetes</taxon>
        <taxon>Pseudonocardiales</taxon>
        <taxon>Pseudonocardiaceae</taxon>
        <taxon>Kibdelosporangium</taxon>
    </lineage>
</organism>
<keyword evidence="3" id="KW-1185">Reference proteome</keyword>
<evidence type="ECO:0000313" key="2">
    <source>
        <dbReference type="EMBL" id="MFD1044636.1"/>
    </source>
</evidence>
<reference evidence="3" key="1">
    <citation type="journal article" date="2019" name="Int. J. Syst. Evol. Microbiol.">
        <title>The Global Catalogue of Microorganisms (GCM) 10K type strain sequencing project: providing services to taxonomists for standard genome sequencing and annotation.</title>
        <authorList>
            <consortium name="The Broad Institute Genomics Platform"/>
            <consortium name="The Broad Institute Genome Sequencing Center for Infectious Disease"/>
            <person name="Wu L."/>
            <person name="Ma J."/>
        </authorList>
    </citation>
    <scope>NUCLEOTIDE SEQUENCE [LARGE SCALE GENOMIC DNA]</scope>
    <source>
        <strain evidence="3">JCM 31486</strain>
    </source>
</reference>
<evidence type="ECO:0000256" key="1">
    <source>
        <dbReference type="RuleBase" id="RU362001"/>
    </source>
</evidence>
<dbReference type="SUPFAM" id="SSF140453">
    <property type="entry name" value="EsxAB dimer-like"/>
    <property type="match status" value="1"/>
</dbReference>
<comment type="similarity">
    <text evidence="1">Belongs to the WXG100 family.</text>
</comment>